<keyword evidence="2" id="KW-1185">Reference proteome</keyword>
<reference evidence="1 2" key="1">
    <citation type="submission" date="2018-05" db="EMBL/GenBank/DDBJ databases">
        <authorList>
            <person name="Zhang Y.-J."/>
        </authorList>
    </citation>
    <scope>NUCLEOTIDE SEQUENCE [LARGE SCALE GENOMIC DNA]</scope>
    <source>
        <strain evidence="1 2">CY04</strain>
    </source>
</reference>
<sequence length="154" mass="16876">MLRDNRTENEGQPDWAALVARWGGVALLHTDVSMVTLALRAVGKVAYLATPYHDYCDGTALAADLADEWRRSLIGLAKLRCYSPAVNAQIVTDFTGDEAPVNRPHVTSELRLVELVVVPPMAGWEASPEVWRVVRTALALNLPVYVLAEQAGRL</sequence>
<dbReference type="EMBL" id="QHLQ01000034">
    <property type="protein sequence ID" value="NIZ63305.1"/>
    <property type="molecule type" value="Genomic_DNA"/>
</dbReference>
<gene>
    <name evidence="1" type="ORF">DL239_20260</name>
</gene>
<protein>
    <submittedName>
        <fullName evidence="1">Uncharacterized protein</fullName>
    </submittedName>
</protein>
<dbReference type="Gene3D" id="3.40.50.10400">
    <property type="entry name" value="Hypothetical protein PA1492"/>
    <property type="match status" value="1"/>
</dbReference>
<dbReference type="RefSeq" id="WP_167685896.1">
    <property type="nucleotide sequence ID" value="NZ_QHLQ01000034.1"/>
</dbReference>
<proteinExistence type="predicted"/>
<comment type="caution">
    <text evidence="1">The sequence shown here is derived from an EMBL/GenBank/DDBJ whole genome shotgun (WGS) entry which is preliminary data.</text>
</comment>
<organism evidence="1 2">
    <name type="scientific">Parasedimentitalea denitrificans</name>
    <dbReference type="NCBI Taxonomy" id="2211118"/>
    <lineage>
        <taxon>Bacteria</taxon>
        <taxon>Pseudomonadati</taxon>
        <taxon>Pseudomonadota</taxon>
        <taxon>Alphaproteobacteria</taxon>
        <taxon>Rhodobacterales</taxon>
        <taxon>Paracoccaceae</taxon>
        <taxon>Parasedimentitalea</taxon>
    </lineage>
</organism>
<dbReference type="Proteomes" id="UP001429564">
    <property type="component" value="Unassembled WGS sequence"/>
</dbReference>
<accession>A0ABX0WEX9</accession>
<evidence type="ECO:0000313" key="1">
    <source>
        <dbReference type="EMBL" id="NIZ63305.1"/>
    </source>
</evidence>
<name>A0ABX0WEX9_9RHOB</name>
<evidence type="ECO:0000313" key="2">
    <source>
        <dbReference type="Proteomes" id="UP001429564"/>
    </source>
</evidence>